<accession>A0A1G6TV79</accession>
<dbReference type="EMBL" id="FNAD01000003">
    <property type="protein sequence ID" value="SDD32215.1"/>
    <property type="molecule type" value="Genomic_DNA"/>
</dbReference>
<evidence type="ECO:0000256" key="5">
    <source>
        <dbReference type="RuleBase" id="RU000660"/>
    </source>
</evidence>
<keyword evidence="7" id="KW-1185">Reference proteome</keyword>
<proteinExistence type="inferred from homology"/>
<dbReference type="AlphaFoldDB" id="A0A1G6TV79"/>
<dbReference type="InterPro" id="IPR000456">
    <property type="entry name" value="Ribosomal_bL17"/>
</dbReference>
<dbReference type="PANTHER" id="PTHR14413:SF16">
    <property type="entry name" value="LARGE RIBOSOMAL SUBUNIT PROTEIN BL17M"/>
    <property type="match status" value="1"/>
</dbReference>
<organism evidence="6 7">
    <name type="scientific">Glycomyces harbinensis</name>
    <dbReference type="NCBI Taxonomy" id="58114"/>
    <lineage>
        <taxon>Bacteria</taxon>
        <taxon>Bacillati</taxon>
        <taxon>Actinomycetota</taxon>
        <taxon>Actinomycetes</taxon>
        <taxon>Glycomycetales</taxon>
        <taxon>Glycomycetaceae</taxon>
        <taxon>Glycomyces</taxon>
    </lineage>
</organism>
<gene>
    <name evidence="4" type="primary">rplQ</name>
    <name evidence="6" type="ORF">SAMN05216270_103137</name>
</gene>
<evidence type="ECO:0000313" key="6">
    <source>
        <dbReference type="EMBL" id="SDD32215.1"/>
    </source>
</evidence>
<evidence type="ECO:0000256" key="3">
    <source>
        <dbReference type="ARBA" id="ARBA00023274"/>
    </source>
</evidence>
<dbReference type="GO" id="GO:0006412">
    <property type="term" value="P:translation"/>
    <property type="evidence" value="ECO:0007669"/>
    <property type="project" value="UniProtKB-UniRule"/>
</dbReference>
<evidence type="ECO:0000313" key="7">
    <source>
        <dbReference type="Proteomes" id="UP000198949"/>
    </source>
</evidence>
<dbReference type="InterPro" id="IPR047859">
    <property type="entry name" value="Ribosomal_bL17_CS"/>
</dbReference>
<dbReference type="GO" id="GO:0022625">
    <property type="term" value="C:cytosolic large ribosomal subunit"/>
    <property type="evidence" value="ECO:0007669"/>
    <property type="project" value="TreeGrafter"/>
</dbReference>
<evidence type="ECO:0000256" key="4">
    <source>
        <dbReference type="HAMAP-Rule" id="MF_01368"/>
    </source>
</evidence>
<protein>
    <recommendedName>
        <fullName evidence="4">Large ribosomal subunit protein bL17</fullName>
    </recommendedName>
</protein>
<name>A0A1G6TV79_9ACTN</name>
<comment type="subunit">
    <text evidence="4">Part of the 50S ribosomal subunit. Contacts protein L32.</text>
</comment>
<sequence length="117" mass="12912">MPKPTKGPRLGGSPAHEKLMLSGLAASLFEHGSITTTLTKARRLRPYAERLITYGKKGTLHHRRLALAKLRNKDATHDLFEQVAPRFAAREGGYTRIIKAGNRKGDNAPMAIIELVD</sequence>
<dbReference type="PROSITE" id="PS01167">
    <property type="entry name" value="RIBOSOMAL_L17"/>
    <property type="match status" value="1"/>
</dbReference>
<dbReference type="HAMAP" id="MF_01368">
    <property type="entry name" value="Ribosomal_bL17"/>
    <property type="match status" value="1"/>
</dbReference>
<dbReference type="FunFam" id="3.90.1030.10:FF:000001">
    <property type="entry name" value="50S ribosomal protein L17"/>
    <property type="match status" value="1"/>
</dbReference>
<keyword evidence="3 4" id="KW-0687">Ribonucleoprotein</keyword>
<evidence type="ECO:0000256" key="2">
    <source>
        <dbReference type="ARBA" id="ARBA00022980"/>
    </source>
</evidence>
<dbReference type="Proteomes" id="UP000198949">
    <property type="component" value="Unassembled WGS sequence"/>
</dbReference>
<reference evidence="7" key="1">
    <citation type="submission" date="2016-10" db="EMBL/GenBank/DDBJ databases">
        <authorList>
            <person name="Varghese N."/>
            <person name="Submissions S."/>
        </authorList>
    </citation>
    <scope>NUCLEOTIDE SEQUENCE [LARGE SCALE GENOMIC DNA]</scope>
    <source>
        <strain evidence="7">CGMCC 4.3516</strain>
    </source>
</reference>
<dbReference type="PANTHER" id="PTHR14413">
    <property type="entry name" value="RIBOSOMAL PROTEIN L17"/>
    <property type="match status" value="1"/>
</dbReference>
<dbReference type="STRING" id="58114.SAMN05216270_103137"/>
<dbReference type="Gene3D" id="3.90.1030.10">
    <property type="entry name" value="Ribosomal protein L17"/>
    <property type="match status" value="1"/>
</dbReference>
<comment type="similarity">
    <text evidence="1 4 5">Belongs to the bacterial ribosomal protein bL17 family.</text>
</comment>
<keyword evidence="2 4" id="KW-0689">Ribosomal protein</keyword>
<evidence type="ECO:0000256" key="1">
    <source>
        <dbReference type="ARBA" id="ARBA00008777"/>
    </source>
</evidence>
<dbReference type="InterPro" id="IPR036373">
    <property type="entry name" value="Ribosomal_bL17_sf"/>
</dbReference>
<dbReference type="OrthoDB" id="9809073at2"/>
<dbReference type="NCBIfam" id="TIGR00059">
    <property type="entry name" value="L17"/>
    <property type="match status" value="1"/>
</dbReference>
<dbReference type="Pfam" id="PF01196">
    <property type="entry name" value="Ribosomal_L17"/>
    <property type="match status" value="1"/>
</dbReference>
<dbReference type="SUPFAM" id="SSF64263">
    <property type="entry name" value="Prokaryotic ribosomal protein L17"/>
    <property type="match status" value="1"/>
</dbReference>
<dbReference type="GO" id="GO:0003735">
    <property type="term" value="F:structural constituent of ribosome"/>
    <property type="evidence" value="ECO:0007669"/>
    <property type="project" value="InterPro"/>
</dbReference>